<dbReference type="InterPro" id="IPR003593">
    <property type="entry name" value="AAA+_ATPase"/>
</dbReference>
<dbReference type="RefSeq" id="XP_034250867.1">
    <property type="nucleotide sequence ID" value="XM_034394976.1"/>
</dbReference>
<dbReference type="InterPro" id="IPR027417">
    <property type="entry name" value="P-loop_NTPase"/>
</dbReference>
<feature type="repeat" description="WD" evidence="3">
    <location>
        <begin position="1034"/>
        <end position="1075"/>
    </location>
</feature>
<feature type="compositionally biased region" description="Acidic residues" evidence="4">
    <location>
        <begin position="661"/>
        <end position="670"/>
    </location>
</feature>
<dbReference type="InterPro" id="IPR001680">
    <property type="entry name" value="WD40_rpt"/>
</dbReference>
<dbReference type="InterPro" id="IPR057588">
    <property type="entry name" value="NWD1/2-like_WH"/>
</dbReference>
<dbReference type="PROSITE" id="PS00678">
    <property type="entry name" value="WD_REPEATS_1"/>
    <property type="match status" value="1"/>
</dbReference>
<dbReference type="InterPro" id="IPR015943">
    <property type="entry name" value="WD40/YVTN_repeat-like_dom_sf"/>
</dbReference>
<name>A0A6P8ZZK5_THRPL</name>
<keyword evidence="2" id="KW-0677">Repeat</keyword>
<evidence type="ECO:0000256" key="2">
    <source>
        <dbReference type="ARBA" id="ARBA00022737"/>
    </source>
</evidence>
<evidence type="ECO:0000256" key="3">
    <source>
        <dbReference type="PROSITE-ProRule" id="PRU00221"/>
    </source>
</evidence>
<dbReference type="Gene3D" id="2.130.10.10">
    <property type="entry name" value="YVTN repeat-like/Quinoprotein amine dehydrogenase"/>
    <property type="match status" value="4"/>
</dbReference>
<dbReference type="Pfam" id="PF25469">
    <property type="entry name" value="WHD_NWD1"/>
    <property type="match status" value="1"/>
</dbReference>
<dbReference type="SUPFAM" id="SSF50998">
    <property type="entry name" value="Quinoprotein alcohol dehydrogenase-like"/>
    <property type="match status" value="2"/>
</dbReference>
<keyword evidence="6" id="KW-1185">Reference proteome</keyword>
<dbReference type="InterPro" id="IPR020472">
    <property type="entry name" value="WD40_PAC1"/>
</dbReference>
<dbReference type="PRINTS" id="PR00320">
    <property type="entry name" value="GPROTEINBRPT"/>
</dbReference>
<dbReference type="SUPFAM" id="SSF52540">
    <property type="entry name" value="P-loop containing nucleoside triphosphate hydrolases"/>
    <property type="match status" value="1"/>
</dbReference>
<feature type="repeat" description="WD" evidence="3">
    <location>
        <begin position="869"/>
        <end position="908"/>
    </location>
</feature>
<dbReference type="Proteomes" id="UP000515158">
    <property type="component" value="Unplaced"/>
</dbReference>
<feature type="domain" description="AAA+ ATPase" evidence="5">
    <location>
        <begin position="292"/>
        <end position="450"/>
    </location>
</feature>
<dbReference type="PANTHER" id="PTHR19871">
    <property type="entry name" value="BETA TRANSDUCIN-RELATED PROTEIN"/>
    <property type="match status" value="1"/>
</dbReference>
<evidence type="ECO:0000259" key="5">
    <source>
        <dbReference type="SMART" id="SM00382"/>
    </source>
</evidence>
<feature type="repeat" description="WD" evidence="3">
    <location>
        <begin position="1189"/>
        <end position="1230"/>
    </location>
</feature>
<evidence type="ECO:0000313" key="7">
    <source>
        <dbReference type="RefSeq" id="XP_034250867.1"/>
    </source>
</evidence>
<protein>
    <submittedName>
        <fullName evidence="7">Uncharacterized protein LOC117651170</fullName>
    </submittedName>
</protein>
<feature type="repeat" description="WD" evidence="3">
    <location>
        <begin position="1147"/>
        <end position="1178"/>
    </location>
</feature>
<dbReference type="PROSITE" id="PS50082">
    <property type="entry name" value="WD_REPEATS_2"/>
    <property type="match status" value="10"/>
</dbReference>
<feature type="compositionally biased region" description="Acidic residues" evidence="4">
    <location>
        <begin position="629"/>
        <end position="639"/>
    </location>
</feature>
<dbReference type="FunCoup" id="A0A6P8ZZK5">
    <property type="interactions" value="57"/>
</dbReference>
<dbReference type="OrthoDB" id="9990676at2759"/>
<dbReference type="Pfam" id="PF00400">
    <property type="entry name" value="WD40"/>
    <property type="match status" value="10"/>
</dbReference>
<dbReference type="CDD" id="cd00200">
    <property type="entry name" value="WD40"/>
    <property type="match status" value="2"/>
</dbReference>
<dbReference type="SMART" id="SM00382">
    <property type="entry name" value="AAA"/>
    <property type="match status" value="1"/>
</dbReference>
<feature type="region of interest" description="Disordered" evidence="4">
    <location>
        <begin position="1583"/>
        <end position="1604"/>
    </location>
</feature>
<keyword evidence="1 3" id="KW-0853">WD repeat</keyword>
<dbReference type="InterPro" id="IPR011047">
    <property type="entry name" value="Quinoprotein_ADH-like_sf"/>
</dbReference>
<reference evidence="7" key="1">
    <citation type="submission" date="2025-08" db="UniProtKB">
        <authorList>
            <consortium name="RefSeq"/>
        </authorList>
    </citation>
    <scope>IDENTIFICATION</scope>
    <source>
        <tissue evidence="7">Total insect</tissue>
    </source>
</reference>
<feature type="region of interest" description="Disordered" evidence="4">
    <location>
        <begin position="608"/>
        <end position="678"/>
    </location>
</feature>
<dbReference type="InParanoid" id="A0A6P8ZZK5"/>
<dbReference type="InterPro" id="IPR019775">
    <property type="entry name" value="WD40_repeat_CS"/>
</dbReference>
<evidence type="ECO:0000256" key="1">
    <source>
        <dbReference type="ARBA" id="ARBA00022574"/>
    </source>
</evidence>
<evidence type="ECO:0000256" key="4">
    <source>
        <dbReference type="SAM" id="MobiDB-lite"/>
    </source>
</evidence>
<sequence>MATEEVLEVLRGRTRTSNALPAPKQVKVFICCDKAEFAEERRMLLEQVGPDLQTQYDNSGFEIELVDMHYGSADTCDPLLDPHMFDDHLEDIRDSHAVNQLCFLLVLVGDEARPAPPPVLLDQQLYRELEAAAEEQQPASRADTAEFQRFMAVLRTGAERLAAGKASSEAVREQAAILLQSGLLRQLLFALSLDPAASKGIMSISRQSVVGASAQPLCQALADQLPQENRGSVKPPASGNHDDEAYSDSFQLQARLVVGGGMRRAISARVEPSVKNKSVMQRLQAQHVSKERHAPLLVVGPTGAGKSTLLSAVYRQAEDWLGAPLNRIVRLCGATPRASYSLELVRLLCQQFAVLTKQSIITKDASLEQPYVQAWFERLSKRIEESGETMLVLLDDLPRINPLDQEQGPAALSWLPMQLPRNILLVATSTAGPDTLRLTATQKERLRAADCVIRLAAAQEPSLEQQVEQELTRMEKAWGRVAVGRLAGYLACTEYGLSETELLELLMPTAQSSPAPLLLEHGHFNFSTFCRVRRSLGSLIQSKVMSGKVLLTWRHHAIRQWCKKRYLGDRDALPSAHAAIASLFFSEFIAEGDIADLAQGDEALLPLASRRSSTPQAAQEDPLDREIIKEEEEEEEDDFSGNLIREEEEDDEAVQQKKSDDEDSASDQDSQDAPCDVSYSPRHVEEAWLHLLGAGDHVHLLRHTVCSFDFLLAAVQTVSVGYLRCVLEHARCFLLDRALELVYYTLRKAGDVLVRDPLQLAAQLVCWLRPAQEQPKDRDSLPQPLPDLVSRLLSASMAWCDGFHGPLLVPLTGWLQAPLPLQIRSMVCTHSVRLVEPTPCGQHVIVVPNGVPIDPQMWHIMSNALVTTFKGHSAPVTCMHTTPTQLITGSVDLHVIVWSLKTYEILTKIHEHIAAVLCITPALGGSVVVSGGEDSSIVVANMTTGRRVMKVDHHRGPVTALKINAFGDVLVSGSTDQTVCLWALDSCQLLNTINVATGVSLIGLSPDSVFLLIVLDNNQLVLHSTATGTEIHALRGHRAKARSLCLAADNRRAVLGGEDGKVYVFDLHSGWLERTLDTHTNAVTGVCCTERDDFLLTAGGNVVTLWSFRRDEASAAAGVAGMPGVAEVAVSLGPVAARHARKMSRNSQVHTAPITCMEVCRDGTTAVTGSVDSLVNIWLLNPPELHATLEGHIASVTAVSFAPNGLFCISGSEDKTVRVWGLTLGQCVATFKGHQNAVTSVCVLADSRRVVSGDRAGLLAVWVADDASLLQTCNGPGSSLAVTHDMKFVVSGVDDTSLRIWSLTREDERFSVSHSQEVTCLALSSDSLHLITGSRDTSLKVWQLAGGKLAQVLVGHTDDVTCVSVSVTNKSLVVSGSKDANLICWDINTGNDVQTLSGHLGCVTCVRVSGDGTLVVSGSEDRTIMVWDVNKGTPLTALVLHQPILGLAMASDASRIGVQLLDSRSMLIVFLHNTPATYVTLPAYVAPKEMEDLRPPLPKRAGRRLLKKEVSLDTYTWQKKYGQLTSSIMMAAVDERLKRRFSVSASMEEISKCKAAAPSSGMPGPEQAALAQSQHFDQLEALWNQRSPPQRRKNQLKKQTSLSSCRDILDQDTDITYEEGD</sequence>
<dbReference type="InterPro" id="IPR052752">
    <property type="entry name" value="NACHT-WD_repeat"/>
</dbReference>
<feature type="repeat" description="WD" evidence="3">
    <location>
        <begin position="1396"/>
        <end position="1437"/>
    </location>
</feature>
<feature type="repeat" description="WD" evidence="3">
    <location>
        <begin position="951"/>
        <end position="992"/>
    </location>
</feature>
<dbReference type="GeneID" id="117651170"/>
<feature type="repeat" description="WD" evidence="3">
    <location>
        <begin position="1279"/>
        <end position="1311"/>
    </location>
</feature>
<dbReference type="SMART" id="SM00320">
    <property type="entry name" value="WD40"/>
    <property type="match status" value="12"/>
</dbReference>
<feature type="repeat" description="WD" evidence="3">
    <location>
        <begin position="1231"/>
        <end position="1272"/>
    </location>
</feature>
<feature type="repeat" description="WD" evidence="3">
    <location>
        <begin position="1311"/>
        <end position="1352"/>
    </location>
</feature>
<proteinExistence type="predicted"/>
<dbReference type="PANTHER" id="PTHR19871:SF28">
    <property type="entry name" value="AAA+ ATPASE DOMAIN-CONTAINING PROTEIN"/>
    <property type="match status" value="1"/>
</dbReference>
<dbReference type="KEGG" id="tpal:117651170"/>
<dbReference type="PROSITE" id="PS50294">
    <property type="entry name" value="WD_REPEATS_REGION"/>
    <property type="match status" value="6"/>
</dbReference>
<feature type="repeat" description="WD" evidence="3">
    <location>
        <begin position="1353"/>
        <end position="1395"/>
    </location>
</feature>
<accession>A0A6P8ZZK5</accession>
<dbReference type="Gene3D" id="3.40.50.300">
    <property type="entry name" value="P-loop containing nucleotide triphosphate hydrolases"/>
    <property type="match status" value="1"/>
</dbReference>
<evidence type="ECO:0000313" key="6">
    <source>
        <dbReference type="Proteomes" id="UP000515158"/>
    </source>
</evidence>
<gene>
    <name evidence="7" type="primary">LOC117651170</name>
</gene>
<organism evidence="7">
    <name type="scientific">Thrips palmi</name>
    <name type="common">Melon thrips</name>
    <dbReference type="NCBI Taxonomy" id="161013"/>
    <lineage>
        <taxon>Eukaryota</taxon>
        <taxon>Metazoa</taxon>
        <taxon>Ecdysozoa</taxon>
        <taxon>Arthropoda</taxon>
        <taxon>Hexapoda</taxon>
        <taxon>Insecta</taxon>
        <taxon>Pterygota</taxon>
        <taxon>Neoptera</taxon>
        <taxon>Paraneoptera</taxon>
        <taxon>Thysanoptera</taxon>
        <taxon>Terebrantia</taxon>
        <taxon>Thripoidea</taxon>
        <taxon>Thripidae</taxon>
        <taxon>Thrips</taxon>
    </lineage>
</organism>